<name>A0A2H1KWW2_BREAU</name>
<reference evidence="3 4" key="1">
    <citation type="submission" date="2017-03" db="EMBL/GenBank/DDBJ databases">
        <authorList>
            <person name="Afonso C.L."/>
            <person name="Miller P.J."/>
            <person name="Scott M.A."/>
            <person name="Spackman E."/>
            <person name="Goraichik I."/>
            <person name="Dimitrov K.M."/>
            <person name="Suarez D.L."/>
            <person name="Swayne D.E."/>
        </authorList>
    </citation>
    <scope>NUCLEOTIDE SEQUENCE [LARGE SCALE GENOMIC DNA]</scope>
    <source>
        <strain evidence="4">6(3)</strain>
    </source>
</reference>
<feature type="non-terminal residue" evidence="3">
    <location>
        <position position="1"/>
    </location>
</feature>
<sequence>DARQRDMIDPRIAALEDDGWTVRIAVLPAIMFPYAMDSGTGENMAGLQRGLGRIAAEDPHPQTVYVLAQGSTAHFSVYADGRLESELTQTHATGPPYVNSEVTAAGVSYTLRAVAADPHEPELLEEETSAVGWTGVRYRALSMEQGDTGSLIMTAAFLAGGVVGLVLLVLALLVLLPRRSGPLARIFGTRIDLVHETSALVSLRERATHSRRKLTRAKRLSSSQETALGRLPAPDETYSPLVWAGWNALADELEGDGRGHCFFRPDLRHRRDAGGMGAGARCGPCGAWGGVRAHRLAVVARGRLAVGTDGTAGDRGHHRARRGHRGRAARRRPDGEGVFGGARRT</sequence>
<evidence type="ECO:0000256" key="2">
    <source>
        <dbReference type="SAM" id="Phobius"/>
    </source>
</evidence>
<protein>
    <submittedName>
        <fullName evidence="3">Uncharacterized protein</fullName>
    </submittedName>
</protein>
<evidence type="ECO:0000313" key="3">
    <source>
        <dbReference type="EMBL" id="SMY04171.1"/>
    </source>
</evidence>
<dbReference type="AlphaFoldDB" id="A0A2H1KWW2"/>
<keyword evidence="2" id="KW-0472">Membrane</keyword>
<proteinExistence type="predicted"/>
<evidence type="ECO:0000256" key="1">
    <source>
        <dbReference type="SAM" id="MobiDB-lite"/>
    </source>
</evidence>
<organism evidence="3 4">
    <name type="scientific">Brevibacterium aurantiacum</name>
    <dbReference type="NCBI Taxonomy" id="273384"/>
    <lineage>
        <taxon>Bacteria</taxon>
        <taxon>Bacillati</taxon>
        <taxon>Actinomycetota</taxon>
        <taxon>Actinomycetes</taxon>
        <taxon>Micrococcales</taxon>
        <taxon>Brevibacteriaceae</taxon>
        <taxon>Brevibacterium</taxon>
    </lineage>
</organism>
<evidence type="ECO:0000313" key="4">
    <source>
        <dbReference type="Proteomes" id="UP000234327"/>
    </source>
</evidence>
<dbReference type="EMBL" id="FXYZ01000090">
    <property type="protein sequence ID" value="SMY04171.1"/>
    <property type="molecule type" value="Genomic_DNA"/>
</dbReference>
<feature type="non-terminal residue" evidence="3">
    <location>
        <position position="345"/>
    </location>
</feature>
<feature type="transmembrane region" description="Helical" evidence="2">
    <location>
        <begin position="151"/>
        <end position="176"/>
    </location>
</feature>
<keyword evidence="2" id="KW-0812">Transmembrane</keyword>
<feature type="region of interest" description="Disordered" evidence="1">
    <location>
        <begin position="308"/>
        <end position="345"/>
    </location>
</feature>
<gene>
    <name evidence="3" type="ORF">BAURA63_03870</name>
</gene>
<feature type="compositionally biased region" description="Basic residues" evidence="1">
    <location>
        <begin position="316"/>
        <end position="330"/>
    </location>
</feature>
<keyword evidence="2" id="KW-1133">Transmembrane helix</keyword>
<dbReference type="Proteomes" id="UP000234327">
    <property type="component" value="Unassembled WGS sequence"/>
</dbReference>
<accession>A0A2H1KWW2</accession>